<dbReference type="InterPro" id="IPR036735">
    <property type="entry name" value="NGN_dom_sf"/>
</dbReference>
<dbReference type="GO" id="GO:0031564">
    <property type="term" value="P:transcription antitermination"/>
    <property type="evidence" value="ECO:0007669"/>
    <property type="project" value="UniProtKB-KW"/>
</dbReference>
<dbReference type="STRING" id="1512.GCA_900049235_00292"/>
<reference evidence="5 6" key="1">
    <citation type="submission" date="2010-12" db="EMBL/GenBank/DDBJ databases">
        <title>The Genome Sequence of Clostridium symbiosum strain WAL-14163.</title>
        <authorList>
            <person name="Earl A."/>
            <person name="Ward D."/>
            <person name="Feldgarden M."/>
            <person name="Gevers D."/>
            <person name="Finegold S.M."/>
            <person name="Summanen P.H."/>
            <person name="Molitoris D.R."/>
            <person name="Vaisanen M.L."/>
            <person name="Daigneault M."/>
            <person name="Young S.K."/>
            <person name="Zeng Q."/>
            <person name="Gargeya S."/>
            <person name="Fitzgerald M."/>
            <person name="Haas B."/>
            <person name="Abouelleil A."/>
            <person name="Alvarado L."/>
            <person name="Arachchi H.M."/>
            <person name="Berlin A."/>
            <person name="Brown A."/>
            <person name="Chapman S.B."/>
            <person name="Chen Z."/>
            <person name="Dunbar C."/>
            <person name="Freedman E."/>
            <person name="Gearin G."/>
            <person name="Gellesch M."/>
            <person name="Goldberg J."/>
            <person name="Griggs A."/>
            <person name="Gujja S."/>
            <person name="Heilman E."/>
            <person name="Heiman D."/>
            <person name="Howarth C."/>
            <person name="Larson L."/>
            <person name="Lui A."/>
            <person name="MacDonald P.J.P."/>
            <person name="Mehta T."/>
            <person name="Montmayeur A."/>
            <person name="Murphy C."/>
            <person name="Neiman D."/>
            <person name="Pearson M."/>
            <person name="Priest M."/>
            <person name="Roberts A."/>
            <person name="Saif S."/>
            <person name="Shea T."/>
            <person name="Shenoy N."/>
            <person name="Sisk P."/>
            <person name="Stolte C."/>
            <person name="Sykes S."/>
            <person name="White J."/>
            <person name="Yandava C."/>
            <person name="Nusbaum C."/>
            <person name="Birren B."/>
        </authorList>
    </citation>
    <scope>NUCLEOTIDE SEQUENCE [LARGE SCALE GENOMIC DNA]</scope>
    <source>
        <strain evidence="5 6">WAL-14163</strain>
    </source>
</reference>
<evidence type="ECO:0000256" key="2">
    <source>
        <dbReference type="ARBA" id="ARBA00023015"/>
    </source>
</evidence>
<dbReference type="InterPro" id="IPR014722">
    <property type="entry name" value="Rib_uL2_dom2"/>
</dbReference>
<gene>
    <name evidence="5" type="ORF">HMPREF9474_00257</name>
</gene>
<keyword evidence="2" id="KW-0805">Transcription regulation</keyword>
<dbReference type="AlphaFoldDB" id="E7GH64"/>
<dbReference type="InterPro" id="IPR008991">
    <property type="entry name" value="Translation_prot_SH3-like_sf"/>
</dbReference>
<dbReference type="Pfam" id="PF02357">
    <property type="entry name" value="NusG"/>
    <property type="match status" value="1"/>
</dbReference>
<dbReference type="EMBL" id="ADLQ01000010">
    <property type="protein sequence ID" value="EGA95842.1"/>
    <property type="molecule type" value="Genomic_DNA"/>
</dbReference>
<accession>E7GH64</accession>
<dbReference type="Gene3D" id="2.30.30.30">
    <property type="match status" value="1"/>
</dbReference>
<dbReference type="InterPro" id="IPR043425">
    <property type="entry name" value="NusG-like"/>
</dbReference>
<sequence length="249" mass="28968">MVIGDFSGSCTRNLFFALCANGEAYPILPEMKQQLWTLPLVREGRTTDMWYVIQVQGGQEEKTAELIRSQVSAHVMEECFIPKKERVKKFRGRWQRVEEILFPGYVFTVTDKPEELFLELKNVLRLTKILQDGAFYFIPLSKEEETLIQSIGDNCHITRISRVQVKKKIEPAAKTEVVFNNRMLESGREIMIIDGPLKNQEGRIVKYNLHKREATVKLRFMGNEMELRLAIELVEEKNNELFNCCCTSR</sequence>
<keyword evidence="3" id="KW-0804">Transcription</keyword>
<evidence type="ECO:0000259" key="4">
    <source>
        <dbReference type="SMART" id="SM00738"/>
    </source>
</evidence>
<dbReference type="Gene3D" id="3.30.70.940">
    <property type="entry name" value="NusG, N-terminal domain"/>
    <property type="match status" value="1"/>
</dbReference>
<protein>
    <recommendedName>
        <fullName evidence="4">NusG-like N-terminal domain-containing protein</fullName>
    </recommendedName>
</protein>
<proteinExistence type="predicted"/>
<dbReference type="PANTHER" id="PTHR30265">
    <property type="entry name" value="RHO-INTERACTING TRANSCRIPTION TERMINATION FACTOR NUSG"/>
    <property type="match status" value="1"/>
</dbReference>
<keyword evidence="1" id="KW-0889">Transcription antitermination</keyword>
<evidence type="ECO:0000256" key="1">
    <source>
        <dbReference type="ARBA" id="ARBA00022814"/>
    </source>
</evidence>
<organism evidence="5 6">
    <name type="scientific">Clostridium symbiosum (strain WAL-14163)</name>
    <dbReference type="NCBI Taxonomy" id="742740"/>
    <lineage>
        <taxon>Bacteria</taxon>
        <taxon>Bacillati</taxon>
        <taxon>Bacillota</taxon>
        <taxon>Clostridia</taxon>
        <taxon>Lachnospirales</taxon>
        <taxon>Lachnospiraceae</taxon>
        <taxon>Otoolea</taxon>
    </lineage>
</organism>
<dbReference type="SUPFAM" id="SSF50104">
    <property type="entry name" value="Translation proteins SH3-like domain"/>
    <property type="match status" value="1"/>
</dbReference>
<dbReference type="RefSeq" id="WP_003497497.1">
    <property type="nucleotide sequence ID" value="NZ_GL834305.1"/>
</dbReference>
<dbReference type="InterPro" id="IPR006645">
    <property type="entry name" value="NGN-like_dom"/>
</dbReference>
<dbReference type="eggNOG" id="COG0250">
    <property type="taxonomic scope" value="Bacteria"/>
</dbReference>
<dbReference type="SUPFAM" id="SSF82679">
    <property type="entry name" value="N-utilization substance G protein NusG, N-terminal domain"/>
    <property type="match status" value="1"/>
</dbReference>
<dbReference type="HOGENOM" id="CLU_067287_2_0_9"/>
<evidence type="ECO:0000256" key="3">
    <source>
        <dbReference type="ARBA" id="ARBA00023163"/>
    </source>
</evidence>
<dbReference type="PANTHER" id="PTHR30265:SF4">
    <property type="entry name" value="KOW MOTIF FAMILY PROTEIN, EXPRESSED"/>
    <property type="match status" value="1"/>
</dbReference>
<evidence type="ECO:0000313" key="6">
    <source>
        <dbReference type="Proteomes" id="UP000002970"/>
    </source>
</evidence>
<dbReference type="Proteomes" id="UP000002970">
    <property type="component" value="Unassembled WGS sequence"/>
</dbReference>
<name>E7GH64_CLOS6</name>
<dbReference type="GO" id="GO:0006354">
    <property type="term" value="P:DNA-templated transcription elongation"/>
    <property type="evidence" value="ECO:0007669"/>
    <property type="project" value="InterPro"/>
</dbReference>
<keyword evidence="6" id="KW-1185">Reference proteome</keyword>
<feature type="domain" description="NusG-like N-terminal" evidence="4">
    <location>
        <begin position="47"/>
        <end position="152"/>
    </location>
</feature>
<dbReference type="SMART" id="SM00738">
    <property type="entry name" value="NGN"/>
    <property type="match status" value="1"/>
</dbReference>
<comment type="caution">
    <text evidence="5">The sequence shown here is derived from an EMBL/GenBank/DDBJ whole genome shotgun (WGS) entry which is preliminary data.</text>
</comment>
<dbReference type="CDD" id="cd06091">
    <property type="entry name" value="KOW_NusG"/>
    <property type="match status" value="1"/>
</dbReference>
<evidence type="ECO:0000313" key="5">
    <source>
        <dbReference type="EMBL" id="EGA95842.1"/>
    </source>
</evidence>